<dbReference type="InterPro" id="IPR000566">
    <property type="entry name" value="Lipocln_cytosolic_FA-bd_dom"/>
</dbReference>
<dbReference type="Proteomes" id="UP000077202">
    <property type="component" value="Unassembled WGS sequence"/>
</dbReference>
<dbReference type="Gene3D" id="2.40.128.20">
    <property type="match status" value="1"/>
</dbReference>
<evidence type="ECO:0000259" key="3">
    <source>
        <dbReference type="Pfam" id="PF08212"/>
    </source>
</evidence>
<dbReference type="SUPFAM" id="SSF50814">
    <property type="entry name" value="Lipocalins"/>
    <property type="match status" value="1"/>
</dbReference>
<proteinExistence type="inferred from homology"/>
<dbReference type="PANTHER" id="PTHR11430">
    <property type="entry name" value="LIPOCALIN"/>
    <property type="match status" value="1"/>
</dbReference>
<protein>
    <recommendedName>
        <fullName evidence="3">Lipocalin/cytosolic fatty-acid binding domain-containing protein</fullName>
    </recommendedName>
</protein>
<keyword evidence="5" id="KW-1185">Reference proteome</keyword>
<accession>A0A176WHH1</accession>
<name>A0A176WHH1_MARPO</name>
<sequence>MRANGRAKTEAPTFGNHTQASHPIPIHLSERDVHRARASHWLRTGTLTHCHCFRNAGRPLPNVPALKFSYSPESVRGDKFLALSYFVAPQRAQLCPAWPSVHNGSLLIILLIALASWQPLSVLCFPINSLKCLVSHLGSVSNFHERKLSAYQSVGFCRSAVLFLSQLDHLNNLPKSFEPCHPLSRRIVRAKCSQECQEIINKASKAVRCVGAASMAAALLLTSATQVIGGLSGGRSGSRMKPSENPPCNYRQATAEDLHVSTGSMCGDLALVSESDMILKLEPGQNAFEEGTTGPFVMGGMSMKNFEPARYAGRWFEVASLKLGFSGQGQEDCHCTQGVYTFDEENRAIKVDTFCVHGSPTGYITGIRGRVQCVADADLAKLQTDVERMQMIQQKCFLRFPSIPFIPKQPYNVINTDYENYALVSGSKDTSFVQIYSRTPNPGQEFIDKYKRELGDLGFNAGLIKDTPQDCEVMSMEALETMMARPGMEEAMTNRFPPLELASSGLELNPFTSLFDTLKKLVQLYFK</sequence>
<dbReference type="GO" id="GO:0036094">
    <property type="term" value="F:small molecule binding"/>
    <property type="evidence" value="ECO:0007669"/>
    <property type="project" value="InterPro"/>
</dbReference>
<dbReference type="PROSITE" id="PS00213">
    <property type="entry name" value="LIPOCALIN"/>
    <property type="match status" value="1"/>
</dbReference>
<reference evidence="4" key="1">
    <citation type="submission" date="2016-03" db="EMBL/GenBank/DDBJ databases">
        <title>Mechanisms controlling the formation of the plant cell surface in tip-growing cells are functionally conserved among land plants.</title>
        <authorList>
            <person name="Honkanen S."/>
            <person name="Jones V.A."/>
            <person name="Morieri G."/>
            <person name="Champion C."/>
            <person name="Hetherington A.J."/>
            <person name="Kelly S."/>
            <person name="Saint-Marcoux D."/>
            <person name="Proust H."/>
            <person name="Prescott H."/>
            <person name="Dolan L."/>
        </authorList>
    </citation>
    <scope>NUCLEOTIDE SEQUENCE [LARGE SCALE GENOMIC DNA]</scope>
    <source>
        <tissue evidence="4">Whole gametophyte</tissue>
    </source>
</reference>
<dbReference type="EMBL" id="LVLJ01001006">
    <property type="protein sequence ID" value="OAE31596.1"/>
    <property type="molecule type" value="Genomic_DNA"/>
</dbReference>
<dbReference type="InterPro" id="IPR022272">
    <property type="entry name" value="Lipocalin_CS"/>
</dbReference>
<dbReference type="AlphaFoldDB" id="A0A176WHH1"/>
<gene>
    <name evidence="4" type="ORF">AXG93_2294s1110</name>
</gene>
<comment type="similarity">
    <text evidence="1">Belongs to the calycin superfamily. Lipocalin family.</text>
</comment>
<feature type="domain" description="Lipocalin/cytosolic fatty-acid binding" evidence="3">
    <location>
        <begin position="309"/>
        <end position="469"/>
    </location>
</feature>
<comment type="caution">
    <text evidence="4">The sequence shown here is derived from an EMBL/GenBank/DDBJ whole genome shotgun (WGS) entry which is preliminary data.</text>
</comment>
<evidence type="ECO:0000256" key="1">
    <source>
        <dbReference type="ARBA" id="ARBA00006889"/>
    </source>
</evidence>
<evidence type="ECO:0000313" key="4">
    <source>
        <dbReference type="EMBL" id="OAE31596.1"/>
    </source>
</evidence>
<organism evidence="4 5">
    <name type="scientific">Marchantia polymorpha subsp. ruderalis</name>
    <dbReference type="NCBI Taxonomy" id="1480154"/>
    <lineage>
        <taxon>Eukaryota</taxon>
        <taxon>Viridiplantae</taxon>
        <taxon>Streptophyta</taxon>
        <taxon>Embryophyta</taxon>
        <taxon>Marchantiophyta</taxon>
        <taxon>Marchantiopsida</taxon>
        <taxon>Marchantiidae</taxon>
        <taxon>Marchantiales</taxon>
        <taxon>Marchantiaceae</taxon>
        <taxon>Marchantia</taxon>
    </lineage>
</organism>
<dbReference type="InterPro" id="IPR012674">
    <property type="entry name" value="Calycin"/>
</dbReference>
<dbReference type="Pfam" id="PF08212">
    <property type="entry name" value="Lipocalin_2"/>
    <property type="match status" value="1"/>
</dbReference>
<evidence type="ECO:0000313" key="5">
    <source>
        <dbReference type="Proteomes" id="UP000077202"/>
    </source>
</evidence>
<dbReference type="PANTHER" id="PTHR11430:SF32">
    <property type="entry name" value="CHLOROPLASTIC LIPOCALIN"/>
    <property type="match status" value="1"/>
</dbReference>
<evidence type="ECO:0000256" key="2">
    <source>
        <dbReference type="SAM" id="MobiDB-lite"/>
    </source>
</evidence>
<dbReference type="InterPro" id="IPR002345">
    <property type="entry name" value="Lipocalin"/>
</dbReference>
<feature type="region of interest" description="Disordered" evidence="2">
    <location>
        <begin position="1"/>
        <end position="20"/>
    </location>
</feature>